<name>A0A9D1I380_9FIRM</name>
<organism evidence="6 7">
    <name type="scientific">Candidatus Fimisoma avicola</name>
    <dbReference type="NCBI Taxonomy" id="2840826"/>
    <lineage>
        <taxon>Bacteria</taxon>
        <taxon>Bacillati</taxon>
        <taxon>Bacillota</taxon>
        <taxon>Clostridia</taxon>
        <taxon>Eubacteriales</taxon>
        <taxon>Candidatus Fimisoma</taxon>
    </lineage>
</organism>
<comment type="similarity">
    <text evidence="3">Belongs to the flavoredoxin family.</text>
</comment>
<evidence type="ECO:0000256" key="4">
    <source>
        <dbReference type="SAM" id="MobiDB-lite"/>
    </source>
</evidence>
<dbReference type="PANTHER" id="PTHR43567:SF1">
    <property type="entry name" value="FLAVOREDOXIN"/>
    <property type="match status" value="1"/>
</dbReference>
<evidence type="ECO:0000256" key="1">
    <source>
        <dbReference type="ARBA" id="ARBA00001917"/>
    </source>
</evidence>
<evidence type="ECO:0000313" key="6">
    <source>
        <dbReference type="EMBL" id="HIU27311.1"/>
    </source>
</evidence>
<dbReference type="GO" id="GO:0010181">
    <property type="term" value="F:FMN binding"/>
    <property type="evidence" value="ECO:0007669"/>
    <property type="project" value="InterPro"/>
</dbReference>
<dbReference type="Pfam" id="PF01613">
    <property type="entry name" value="Flavin_Reduct"/>
    <property type="match status" value="1"/>
</dbReference>
<evidence type="ECO:0000313" key="7">
    <source>
        <dbReference type="Proteomes" id="UP000824091"/>
    </source>
</evidence>
<dbReference type="InterPro" id="IPR052174">
    <property type="entry name" value="Flavoredoxin"/>
</dbReference>
<dbReference type="PROSITE" id="PS51257">
    <property type="entry name" value="PROKAR_LIPOPROTEIN"/>
    <property type="match status" value="1"/>
</dbReference>
<dbReference type="SMART" id="SM00903">
    <property type="entry name" value="Flavin_Reduct"/>
    <property type="match status" value="1"/>
</dbReference>
<protein>
    <submittedName>
        <fullName evidence="6">Flavin reductase family protein</fullName>
    </submittedName>
</protein>
<dbReference type="SUPFAM" id="SSF50475">
    <property type="entry name" value="FMN-binding split barrel"/>
    <property type="match status" value="1"/>
</dbReference>
<dbReference type="PANTHER" id="PTHR43567">
    <property type="entry name" value="FLAVOREDOXIN-RELATED-RELATED"/>
    <property type="match status" value="1"/>
</dbReference>
<feature type="region of interest" description="Disordered" evidence="4">
    <location>
        <begin position="194"/>
        <end position="216"/>
    </location>
</feature>
<dbReference type="InterPro" id="IPR012349">
    <property type="entry name" value="Split_barrel_FMN-bd"/>
</dbReference>
<reference evidence="6" key="2">
    <citation type="journal article" date="2021" name="PeerJ">
        <title>Extensive microbial diversity within the chicken gut microbiome revealed by metagenomics and culture.</title>
        <authorList>
            <person name="Gilroy R."/>
            <person name="Ravi A."/>
            <person name="Getino M."/>
            <person name="Pursley I."/>
            <person name="Horton D.L."/>
            <person name="Alikhan N.F."/>
            <person name="Baker D."/>
            <person name="Gharbi K."/>
            <person name="Hall N."/>
            <person name="Watson M."/>
            <person name="Adriaenssens E.M."/>
            <person name="Foster-Nyarko E."/>
            <person name="Jarju S."/>
            <person name="Secka A."/>
            <person name="Antonio M."/>
            <person name="Oren A."/>
            <person name="Chaudhuri R.R."/>
            <person name="La Ragione R."/>
            <person name="Hildebrand F."/>
            <person name="Pallen M.J."/>
        </authorList>
    </citation>
    <scope>NUCLEOTIDE SEQUENCE</scope>
    <source>
        <strain evidence="6">11300</strain>
    </source>
</reference>
<gene>
    <name evidence="6" type="ORF">IAD16_02875</name>
</gene>
<reference evidence="6" key="1">
    <citation type="submission" date="2020-10" db="EMBL/GenBank/DDBJ databases">
        <authorList>
            <person name="Gilroy R."/>
        </authorList>
    </citation>
    <scope>NUCLEOTIDE SEQUENCE</scope>
    <source>
        <strain evidence="6">11300</strain>
    </source>
</reference>
<evidence type="ECO:0000256" key="2">
    <source>
        <dbReference type="ARBA" id="ARBA00022630"/>
    </source>
</evidence>
<sequence length="216" mass="23737">MKKITMKPGALISPVPAVMVSCGRGAEKNIITIAWTGIINSQPPMTYISVRKSRHSHSIIAREKEFVINLTTEGLAKVTDWCGVRSGADVDKFRKTGLTPQPAELVKCPMIGESPLNLECKVVEIRQYPTHDMFVAQIVKVHVSEGIMDKDGRIALERAGLLAYAHGHYFGLKQKPIGRFGFSVMKKKTKKRLAAKRTARTAGTGPAGPEHHGKIR</sequence>
<comment type="cofactor">
    <cofactor evidence="1">
        <name>FMN</name>
        <dbReference type="ChEBI" id="CHEBI:58210"/>
    </cofactor>
</comment>
<evidence type="ECO:0000259" key="5">
    <source>
        <dbReference type="SMART" id="SM00903"/>
    </source>
</evidence>
<dbReference type="Proteomes" id="UP000824091">
    <property type="component" value="Unassembled WGS sequence"/>
</dbReference>
<dbReference type="GO" id="GO:0016646">
    <property type="term" value="F:oxidoreductase activity, acting on the CH-NH group of donors, NAD or NADP as acceptor"/>
    <property type="evidence" value="ECO:0007669"/>
    <property type="project" value="UniProtKB-ARBA"/>
</dbReference>
<keyword evidence="2" id="KW-0285">Flavoprotein</keyword>
<dbReference type="AlphaFoldDB" id="A0A9D1I380"/>
<feature type="domain" description="Flavin reductase like" evidence="5">
    <location>
        <begin position="11"/>
        <end position="156"/>
    </location>
</feature>
<evidence type="ECO:0000256" key="3">
    <source>
        <dbReference type="ARBA" id="ARBA00038054"/>
    </source>
</evidence>
<accession>A0A9D1I380</accession>
<comment type="caution">
    <text evidence="6">The sequence shown here is derived from an EMBL/GenBank/DDBJ whole genome shotgun (WGS) entry which is preliminary data.</text>
</comment>
<dbReference type="Gene3D" id="2.30.110.10">
    <property type="entry name" value="Electron Transport, Fmn-binding Protein, Chain A"/>
    <property type="match status" value="1"/>
</dbReference>
<proteinExistence type="inferred from homology"/>
<dbReference type="EMBL" id="DVMO01000044">
    <property type="protein sequence ID" value="HIU27311.1"/>
    <property type="molecule type" value="Genomic_DNA"/>
</dbReference>
<dbReference type="InterPro" id="IPR002563">
    <property type="entry name" value="Flavin_Rdtase-like_dom"/>
</dbReference>